<feature type="signal peptide" evidence="6">
    <location>
        <begin position="1"/>
        <end position="17"/>
    </location>
</feature>
<dbReference type="AlphaFoldDB" id="A0A4U5N380"/>
<dbReference type="PROSITE" id="PS50189">
    <property type="entry name" value="NTR"/>
    <property type="match status" value="1"/>
</dbReference>
<dbReference type="PANTHER" id="PTHR11844">
    <property type="entry name" value="METALLOPROTEASE INHIBITOR"/>
    <property type="match status" value="1"/>
</dbReference>
<dbReference type="GO" id="GO:0051045">
    <property type="term" value="P:negative regulation of membrane protein ectodomain proteolysis"/>
    <property type="evidence" value="ECO:0007669"/>
    <property type="project" value="TreeGrafter"/>
</dbReference>
<feature type="domain" description="NTR" evidence="7">
    <location>
        <begin position="18"/>
        <end position="139"/>
    </location>
</feature>
<dbReference type="OrthoDB" id="5792739at2759"/>
<dbReference type="GO" id="GO:0031012">
    <property type="term" value="C:extracellular matrix"/>
    <property type="evidence" value="ECO:0007669"/>
    <property type="project" value="TreeGrafter"/>
</dbReference>
<name>A0A4U5N380_STECR</name>
<dbReference type="InterPro" id="IPR001134">
    <property type="entry name" value="Netrin_domain"/>
</dbReference>
<reference evidence="8 9" key="2">
    <citation type="journal article" date="2019" name="G3 (Bethesda)">
        <title>Hybrid Assembly of the Genome of the Entomopathogenic Nematode Steinernema carpocapsae Identifies the X-Chromosome.</title>
        <authorList>
            <person name="Serra L."/>
            <person name="Macchietto M."/>
            <person name="Macias-Munoz A."/>
            <person name="McGill C.J."/>
            <person name="Rodriguez I.M."/>
            <person name="Rodriguez B."/>
            <person name="Murad R."/>
            <person name="Mortazavi A."/>
        </authorList>
    </citation>
    <scope>NUCLEOTIDE SEQUENCE [LARGE SCALE GENOMIC DNA]</scope>
    <source>
        <strain evidence="8 9">ALL</strain>
    </source>
</reference>
<dbReference type="SMART" id="SM00206">
    <property type="entry name" value="NTR"/>
    <property type="match status" value="1"/>
</dbReference>
<comment type="caution">
    <text evidence="8">The sequence shown here is derived from an EMBL/GenBank/DDBJ whole genome shotgun (WGS) entry which is preliminary data.</text>
</comment>
<dbReference type="GO" id="GO:0046872">
    <property type="term" value="F:metal ion binding"/>
    <property type="evidence" value="ECO:0007669"/>
    <property type="project" value="UniProtKB-KW"/>
</dbReference>
<evidence type="ECO:0000256" key="2">
    <source>
        <dbReference type="ARBA" id="ARBA00022525"/>
    </source>
</evidence>
<evidence type="ECO:0000256" key="3">
    <source>
        <dbReference type="ARBA" id="ARBA00023157"/>
    </source>
</evidence>
<dbReference type="GO" id="GO:0005615">
    <property type="term" value="C:extracellular space"/>
    <property type="evidence" value="ECO:0007669"/>
    <property type="project" value="TreeGrafter"/>
</dbReference>
<dbReference type="Gene3D" id="2.40.50.120">
    <property type="match status" value="1"/>
</dbReference>
<feature type="chain" id="PRO_5020278561" description="NTR domain-containing protein" evidence="6">
    <location>
        <begin position="18"/>
        <end position="148"/>
    </location>
</feature>
<keyword evidence="9" id="KW-1185">Reference proteome</keyword>
<dbReference type="PANTHER" id="PTHR11844:SF25">
    <property type="entry name" value="NTR DOMAIN-CONTAINING PROTEIN"/>
    <property type="match status" value="1"/>
</dbReference>
<reference evidence="8 9" key="1">
    <citation type="journal article" date="2015" name="Genome Biol.">
        <title>Comparative genomics of Steinernema reveals deeply conserved gene regulatory networks.</title>
        <authorList>
            <person name="Dillman A.R."/>
            <person name="Macchietto M."/>
            <person name="Porter C.F."/>
            <person name="Rogers A."/>
            <person name="Williams B."/>
            <person name="Antoshechkin I."/>
            <person name="Lee M.M."/>
            <person name="Goodwin Z."/>
            <person name="Lu X."/>
            <person name="Lewis E.E."/>
            <person name="Goodrich-Blair H."/>
            <person name="Stock S.P."/>
            <person name="Adams B.J."/>
            <person name="Sternberg P.W."/>
            <person name="Mortazavi A."/>
        </authorList>
    </citation>
    <scope>NUCLEOTIDE SEQUENCE [LARGE SCALE GENOMIC DNA]</scope>
    <source>
        <strain evidence="8 9">ALL</strain>
    </source>
</reference>
<gene>
    <name evidence="8" type="ORF">L596_017727</name>
</gene>
<keyword evidence="2" id="KW-0964">Secreted</keyword>
<evidence type="ECO:0000256" key="1">
    <source>
        <dbReference type="ARBA" id="ARBA00004613"/>
    </source>
</evidence>
<dbReference type="GO" id="GO:0002020">
    <property type="term" value="F:protease binding"/>
    <property type="evidence" value="ECO:0007669"/>
    <property type="project" value="TreeGrafter"/>
</dbReference>
<dbReference type="Proteomes" id="UP000298663">
    <property type="component" value="Unassembled WGS sequence"/>
</dbReference>
<feature type="binding site" evidence="4">
    <location>
        <position position="18"/>
    </location>
    <ligand>
        <name>Zn(2+)</name>
        <dbReference type="ChEBI" id="CHEBI:29105"/>
        <note>ligand shared with metalloproteinase partner</note>
    </ligand>
</feature>
<dbReference type="InterPro" id="IPR008993">
    <property type="entry name" value="TIMP-like_OB-fold"/>
</dbReference>
<evidence type="ECO:0000256" key="5">
    <source>
        <dbReference type="PIRSR" id="PIRSR601820-3"/>
    </source>
</evidence>
<dbReference type="Pfam" id="PF00965">
    <property type="entry name" value="TIMP"/>
    <property type="match status" value="1"/>
</dbReference>
<dbReference type="SUPFAM" id="SSF50242">
    <property type="entry name" value="TIMP-like"/>
    <property type="match status" value="1"/>
</dbReference>
<protein>
    <recommendedName>
        <fullName evidence="7">NTR domain-containing protein</fullName>
    </recommendedName>
</protein>
<evidence type="ECO:0000313" key="9">
    <source>
        <dbReference type="Proteomes" id="UP000298663"/>
    </source>
</evidence>
<keyword evidence="4" id="KW-0862">Zinc</keyword>
<keyword evidence="4" id="KW-0479">Metal-binding</keyword>
<proteinExistence type="predicted"/>
<evidence type="ECO:0000256" key="4">
    <source>
        <dbReference type="PIRSR" id="PIRSR601820-1"/>
    </source>
</evidence>
<evidence type="ECO:0000259" key="7">
    <source>
        <dbReference type="PROSITE" id="PS50189"/>
    </source>
</evidence>
<keyword evidence="6" id="KW-0732">Signal</keyword>
<organism evidence="8 9">
    <name type="scientific">Steinernema carpocapsae</name>
    <name type="common">Entomopathogenic nematode</name>
    <dbReference type="NCBI Taxonomy" id="34508"/>
    <lineage>
        <taxon>Eukaryota</taxon>
        <taxon>Metazoa</taxon>
        <taxon>Ecdysozoa</taxon>
        <taxon>Nematoda</taxon>
        <taxon>Chromadorea</taxon>
        <taxon>Rhabditida</taxon>
        <taxon>Tylenchina</taxon>
        <taxon>Panagrolaimomorpha</taxon>
        <taxon>Strongyloidoidea</taxon>
        <taxon>Steinernematidae</taxon>
        <taxon>Steinernema</taxon>
    </lineage>
</organism>
<keyword evidence="3 5" id="KW-1015">Disulfide bond</keyword>
<sequence>MIRFALLFAALVVDTFGCSCLPWTSQEAYCNADWVGTFKILQKNFDNSTMQLTYKVKVTRVFKANHGIPVQGATTTISTANQSAACGIDWLEVGKEYLLNGGSKGKLAMYLCGQIQTAEWNNISYKMKYALYSGSYKPCPVRTTPKTP</sequence>
<feature type="disulfide bond" evidence="5">
    <location>
        <begin position="18"/>
        <end position="86"/>
    </location>
</feature>
<evidence type="ECO:0000313" key="8">
    <source>
        <dbReference type="EMBL" id="TKR76613.1"/>
    </source>
</evidence>
<evidence type="ECO:0000256" key="6">
    <source>
        <dbReference type="SAM" id="SignalP"/>
    </source>
</evidence>
<dbReference type="GO" id="GO:0008191">
    <property type="term" value="F:metalloendopeptidase inhibitor activity"/>
    <property type="evidence" value="ECO:0007669"/>
    <property type="project" value="InterPro"/>
</dbReference>
<feature type="disulfide bond" evidence="5">
    <location>
        <begin position="20"/>
        <end position="112"/>
    </location>
</feature>
<dbReference type="EMBL" id="AZBU02000005">
    <property type="protein sequence ID" value="TKR76613.1"/>
    <property type="molecule type" value="Genomic_DNA"/>
</dbReference>
<accession>A0A4U5N380</accession>
<dbReference type="STRING" id="34508.A0A4U5N380"/>
<dbReference type="InterPro" id="IPR001820">
    <property type="entry name" value="TIMP"/>
</dbReference>
<comment type="subcellular location">
    <subcellularLocation>
        <location evidence="1">Secreted</location>
    </subcellularLocation>
</comment>